<dbReference type="PANTHER" id="PTHR10039:SF16">
    <property type="entry name" value="GPI INOSITOL-DEACYLASE"/>
    <property type="match status" value="1"/>
</dbReference>
<name>A0A3L6N0A3_FUSOX</name>
<gene>
    <name evidence="4" type="ORF">BFJ65_g14777</name>
</gene>
<organism evidence="4 5">
    <name type="scientific">Fusarium oxysporum f. sp. cepae</name>
    <dbReference type="NCBI Taxonomy" id="396571"/>
    <lineage>
        <taxon>Eukaryota</taxon>
        <taxon>Fungi</taxon>
        <taxon>Dikarya</taxon>
        <taxon>Ascomycota</taxon>
        <taxon>Pezizomycotina</taxon>
        <taxon>Sordariomycetes</taxon>
        <taxon>Hypocreomycetidae</taxon>
        <taxon>Hypocreales</taxon>
        <taxon>Nectriaceae</taxon>
        <taxon>Fusarium</taxon>
        <taxon>Fusarium oxysporum species complex</taxon>
    </lineage>
</organism>
<protein>
    <recommendedName>
        <fullName evidence="3">NACHT domain-containing protein</fullName>
    </recommendedName>
</protein>
<dbReference type="AlphaFoldDB" id="A0A3L6N0A3"/>
<dbReference type="Gene3D" id="3.40.50.300">
    <property type="entry name" value="P-loop containing nucleotide triphosphate hydrolases"/>
    <property type="match status" value="1"/>
</dbReference>
<evidence type="ECO:0000259" key="3">
    <source>
        <dbReference type="PROSITE" id="PS50837"/>
    </source>
</evidence>
<dbReference type="InterPro" id="IPR007111">
    <property type="entry name" value="NACHT_NTPase"/>
</dbReference>
<comment type="caution">
    <text evidence="4">The sequence shown here is derived from an EMBL/GenBank/DDBJ whole genome shotgun (WGS) entry which is preliminary data.</text>
</comment>
<keyword evidence="1" id="KW-0677">Repeat</keyword>
<dbReference type="PANTHER" id="PTHR10039">
    <property type="entry name" value="AMELOGENIN"/>
    <property type="match status" value="1"/>
</dbReference>
<keyword evidence="2" id="KW-0175">Coiled coil</keyword>
<evidence type="ECO:0000313" key="5">
    <source>
        <dbReference type="Proteomes" id="UP000270866"/>
    </source>
</evidence>
<feature type="coiled-coil region" evidence="2">
    <location>
        <begin position="24"/>
        <end position="51"/>
    </location>
</feature>
<feature type="domain" description="NACHT" evidence="3">
    <location>
        <begin position="246"/>
        <end position="393"/>
    </location>
</feature>
<dbReference type="SUPFAM" id="SSF52540">
    <property type="entry name" value="P-loop containing nucleoside triphosphate hydrolases"/>
    <property type="match status" value="1"/>
</dbReference>
<evidence type="ECO:0000313" key="4">
    <source>
        <dbReference type="EMBL" id="RKK10781.1"/>
    </source>
</evidence>
<dbReference type="InterPro" id="IPR027417">
    <property type="entry name" value="P-loop_NTPase"/>
</dbReference>
<dbReference type="EMBL" id="MRCU01000010">
    <property type="protein sequence ID" value="RKK10781.1"/>
    <property type="molecule type" value="Genomic_DNA"/>
</dbReference>
<proteinExistence type="predicted"/>
<dbReference type="PROSITE" id="PS50837">
    <property type="entry name" value="NACHT"/>
    <property type="match status" value="1"/>
</dbReference>
<reference evidence="4 5" key="1">
    <citation type="journal article" date="2018" name="Sci. Rep.">
        <title>Characterisation of pathogen-specific regions and novel effector candidates in Fusarium oxysporum f. sp. cepae.</title>
        <authorList>
            <person name="Armitage A.D."/>
            <person name="Taylor A."/>
            <person name="Sobczyk M.K."/>
            <person name="Baxter L."/>
            <person name="Greenfield B.P."/>
            <person name="Bates H.J."/>
            <person name="Wilson F."/>
            <person name="Jackson A.C."/>
            <person name="Ott S."/>
            <person name="Harrison R.J."/>
            <person name="Clarkson J.P."/>
        </authorList>
    </citation>
    <scope>NUCLEOTIDE SEQUENCE [LARGE SCALE GENOMIC DNA]</scope>
    <source>
        <strain evidence="4 5">FoC_Fus2</strain>
    </source>
</reference>
<dbReference type="InterPro" id="IPR056884">
    <property type="entry name" value="NPHP3-like_N"/>
</dbReference>
<dbReference type="Pfam" id="PF24883">
    <property type="entry name" value="NPHP3_N"/>
    <property type="match status" value="1"/>
</dbReference>
<dbReference type="Proteomes" id="UP000270866">
    <property type="component" value="Unassembled WGS sequence"/>
</dbReference>
<accession>A0A3L6N0A3</accession>
<sequence length="416" mass="45736">MEALGIAANVVAVVDISVKVLQVCSQYAKEVKTAAADIQELQQEVAILHNTATKVQTLIQSPQGRKLKASQDFAQKIRASQDVLSEVNTRLQPSAKRGFRQRLGLRSWKWPFQSGEVYRIVERIRRCSNSLSLILQVDGIALLLEADAKLDNAGYGIDAAHSKLVMTHLKLDENNSKLNKAGSSLSHAVTKLDKVDHSLIMSALPIAVGAAYNSYPEQDNNICLKNTRTELLQDIDDWLSDTNALTIFWLQGMAGTGKSTIARTVATNWDKCNYLGASFFFKRGGGDRGNLSCFYTTIASQLAARNPSLASSIKAAIDQDPFITSKVAEEQFDKLILEPILKLQPTNRASIAIVIDALDECDGDENIKRLVKILTRAQLVSNVRMRVFITSRPELHVRLGFRAVAAGLSINKSKSN</sequence>
<evidence type="ECO:0000256" key="2">
    <source>
        <dbReference type="SAM" id="Coils"/>
    </source>
</evidence>
<evidence type="ECO:0000256" key="1">
    <source>
        <dbReference type="ARBA" id="ARBA00022737"/>
    </source>
</evidence>